<accession>A0ABR0NPC6</accession>
<organism evidence="1 2">
    <name type="scientific">Gossypium arboreum</name>
    <name type="common">Tree cotton</name>
    <name type="synonym">Gossypium nanking</name>
    <dbReference type="NCBI Taxonomy" id="29729"/>
    <lineage>
        <taxon>Eukaryota</taxon>
        <taxon>Viridiplantae</taxon>
        <taxon>Streptophyta</taxon>
        <taxon>Embryophyta</taxon>
        <taxon>Tracheophyta</taxon>
        <taxon>Spermatophyta</taxon>
        <taxon>Magnoliopsida</taxon>
        <taxon>eudicotyledons</taxon>
        <taxon>Gunneridae</taxon>
        <taxon>Pentapetalae</taxon>
        <taxon>rosids</taxon>
        <taxon>malvids</taxon>
        <taxon>Malvales</taxon>
        <taxon>Malvaceae</taxon>
        <taxon>Malvoideae</taxon>
        <taxon>Gossypium</taxon>
    </lineage>
</organism>
<name>A0ABR0NPC6_GOSAR</name>
<comment type="caution">
    <text evidence="1">The sequence shown here is derived from an EMBL/GenBank/DDBJ whole genome shotgun (WGS) entry which is preliminary data.</text>
</comment>
<sequence>MTILRTRNREQEFQAKLKRNQQQLDQLEEFFLQKSQTSAPLEEFKHDVSNFDPMDQCITNNHLKLNRESQQEFGSGDGNDLNITEDISNPINIDVDVEVEIELTTNFELQLFLRESVEEPIHFLAITENVPKKSMILSYSYSTIKIKLEKSKLLVT</sequence>
<reference evidence="1 2" key="1">
    <citation type="submission" date="2023-03" db="EMBL/GenBank/DDBJ databases">
        <title>WGS of Gossypium arboreum.</title>
        <authorList>
            <person name="Yu D."/>
        </authorList>
    </citation>
    <scope>NUCLEOTIDE SEQUENCE [LARGE SCALE GENOMIC DNA]</scope>
    <source>
        <tissue evidence="1">Leaf</tissue>
    </source>
</reference>
<dbReference type="EMBL" id="JARKNE010000009">
    <property type="protein sequence ID" value="KAK5803187.1"/>
    <property type="molecule type" value="Genomic_DNA"/>
</dbReference>
<dbReference type="Proteomes" id="UP001358586">
    <property type="component" value="Chromosome 9"/>
</dbReference>
<evidence type="ECO:0000313" key="1">
    <source>
        <dbReference type="EMBL" id="KAK5803187.1"/>
    </source>
</evidence>
<protein>
    <submittedName>
        <fullName evidence="1">Uncharacterized protein</fullName>
    </submittedName>
</protein>
<proteinExistence type="predicted"/>
<gene>
    <name evidence="1" type="ORF">PVK06_030828</name>
</gene>
<keyword evidence="2" id="KW-1185">Reference proteome</keyword>
<evidence type="ECO:0000313" key="2">
    <source>
        <dbReference type="Proteomes" id="UP001358586"/>
    </source>
</evidence>